<evidence type="ECO:0000313" key="9">
    <source>
        <dbReference type="EMBL" id="HFK20428.1"/>
    </source>
</evidence>
<dbReference type="GO" id="GO:0005384">
    <property type="term" value="F:manganese ion transmembrane transporter activity"/>
    <property type="evidence" value="ECO:0007669"/>
    <property type="project" value="UniProtKB-UniRule"/>
</dbReference>
<organism evidence="9">
    <name type="scientific">Candidatus Methanomethylicus mesodigestus</name>
    <dbReference type="NCBI Taxonomy" id="1867258"/>
    <lineage>
        <taxon>Archaea</taxon>
        <taxon>Thermoproteota</taxon>
        <taxon>Methanosuratincolia</taxon>
        <taxon>Candidatus Methanomethylicales</taxon>
        <taxon>Candidatus Methanomethylicaceae</taxon>
        <taxon>Candidatus Methanomethylicus</taxon>
    </lineage>
</organism>
<evidence type="ECO:0000256" key="7">
    <source>
        <dbReference type="ARBA" id="ARBA00023211"/>
    </source>
</evidence>
<dbReference type="PANTHER" id="PTHR35529">
    <property type="entry name" value="MANGANESE EFFLUX PUMP MNTP-RELATED"/>
    <property type="match status" value="1"/>
</dbReference>
<keyword evidence="1 8" id="KW-0813">Transport</keyword>
<feature type="transmembrane region" description="Helical" evidence="8">
    <location>
        <begin position="131"/>
        <end position="152"/>
    </location>
</feature>
<keyword evidence="5 8" id="KW-0406">Ion transport</keyword>
<evidence type="ECO:0000256" key="3">
    <source>
        <dbReference type="ARBA" id="ARBA00022692"/>
    </source>
</evidence>
<comment type="caution">
    <text evidence="8">Lacks conserved residue(s) required for the propagation of feature annotation.</text>
</comment>
<dbReference type="GO" id="GO:0005886">
    <property type="term" value="C:plasma membrane"/>
    <property type="evidence" value="ECO:0007669"/>
    <property type="project" value="UniProtKB-SubCell"/>
</dbReference>
<feature type="transmembrane region" description="Helical" evidence="8">
    <location>
        <begin position="6"/>
        <end position="27"/>
    </location>
</feature>
<reference evidence="9" key="1">
    <citation type="journal article" date="2020" name="mSystems">
        <title>Genome- and Community-Level Interaction Insights into Carbon Utilization and Element Cycling Functions of Hydrothermarchaeota in Hydrothermal Sediment.</title>
        <authorList>
            <person name="Zhou Z."/>
            <person name="Liu Y."/>
            <person name="Xu W."/>
            <person name="Pan J."/>
            <person name="Luo Z.H."/>
            <person name="Li M."/>
        </authorList>
    </citation>
    <scope>NUCLEOTIDE SEQUENCE [LARGE SCALE GENOMIC DNA]</scope>
    <source>
        <strain evidence="9">SpSt-468</strain>
    </source>
</reference>
<keyword evidence="3 8" id="KW-0812">Transmembrane</keyword>
<feature type="transmembrane region" description="Helical" evidence="8">
    <location>
        <begin position="164"/>
        <end position="181"/>
    </location>
</feature>
<dbReference type="Pfam" id="PF02659">
    <property type="entry name" value="Mntp"/>
    <property type="match status" value="1"/>
</dbReference>
<evidence type="ECO:0000256" key="4">
    <source>
        <dbReference type="ARBA" id="ARBA00022989"/>
    </source>
</evidence>
<name>A0A7C3F1R9_9CREN</name>
<accession>A0A7C3F1R9</accession>
<dbReference type="PANTHER" id="PTHR35529:SF1">
    <property type="entry name" value="MANGANESE EFFLUX PUMP MNTP-RELATED"/>
    <property type="match status" value="1"/>
</dbReference>
<evidence type="ECO:0000256" key="6">
    <source>
        <dbReference type="ARBA" id="ARBA00023136"/>
    </source>
</evidence>
<comment type="similarity">
    <text evidence="8">Belongs to the MntP (TC 9.B.29) family.</text>
</comment>
<sequence>MDAATIATISVALSVDSMAVATAIGLTISGKKAYNAIKIGLFFGAFQSLMMLIGWAAGSSISAYISALDHWAAFALLSIVGLKMIYEGLKPDHDQKKDDGLSNKHITALSIATSIDSLAVGLSLSFVDGSILVPAIAVGTICFALSTLALMASAQLSRYLADRIKAVGGIVLIGIGIRILLEHVLGW</sequence>
<dbReference type="AlphaFoldDB" id="A0A7C3F1R9"/>
<evidence type="ECO:0000256" key="8">
    <source>
        <dbReference type="HAMAP-Rule" id="MF_01521"/>
    </source>
</evidence>
<proteinExistence type="inferred from homology"/>
<dbReference type="HAMAP" id="MF_01521">
    <property type="entry name" value="MntP_pump"/>
    <property type="match status" value="1"/>
</dbReference>
<keyword evidence="6 8" id="KW-0472">Membrane</keyword>
<keyword evidence="7 8" id="KW-0464">Manganese</keyword>
<evidence type="ECO:0000256" key="5">
    <source>
        <dbReference type="ARBA" id="ARBA00023065"/>
    </source>
</evidence>
<keyword evidence="2 8" id="KW-1003">Cell membrane</keyword>
<keyword evidence="4 8" id="KW-1133">Transmembrane helix</keyword>
<dbReference type="EMBL" id="DSTX01000005">
    <property type="protein sequence ID" value="HFK20428.1"/>
    <property type="molecule type" value="Genomic_DNA"/>
</dbReference>
<gene>
    <name evidence="8" type="primary">mntP</name>
    <name evidence="9" type="ORF">ENS19_04015</name>
</gene>
<feature type="transmembrane region" description="Helical" evidence="8">
    <location>
        <begin position="39"/>
        <end position="57"/>
    </location>
</feature>
<comment type="caution">
    <text evidence="9">The sequence shown here is derived from an EMBL/GenBank/DDBJ whole genome shotgun (WGS) entry which is preliminary data.</text>
</comment>
<comment type="subcellular location">
    <subcellularLocation>
        <location evidence="8">Cell membrane</location>
        <topology evidence="8">Multi-pass membrane protein</topology>
    </subcellularLocation>
</comment>
<dbReference type="InterPro" id="IPR022929">
    <property type="entry name" value="Put_MntP"/>
</dbReference>
<evidence type="ECO:0000256" key="2">
    <source>
        <dbReference type="ARBA" id="ARBA00022475"/>
    </source>
</evidence>
<dbReference type="InterPro" id="IPR003810">
    <property type="entry name" value="Mntp/YtaF"/>
</dbReference>
<evidence type="ECO:0000256" key="1">
    <source>
        <dbReference type="ARBA" id="ARBA00022448"/>
    </source>
</evidence>
<protein>
    <recommendedName>
        <fullName evidence="8">Putative manganese efflux pump MntP</fullName>
    </recommendedName>
</protein>
<comment type="function">
    <text evidence="8">Probably functions as a manganese efflux pump.</text>
</comment>